<dbReference type="SUPFAM" id="SSF141868">
    <property type="entry name" value="EAL domain-like"/>
    <property type="match status" value="1"/>
</dbReference>
<dbReference type="Pfam" id="PF10114">
    <property type="entry name" value="PocR"/>
    <property type="match status" value="1"/>
</dbReference>
<dbReference type="CDD" id="cd01948">
    <property type="entry name" value="EAL"/>
    <property type="match status" value="1"/>
</dbReference>
<dbReference type="RefSeq" id="WP_212785319.1">
    <property type="nucleotide sequence ID" value="NZ_AP019536.1"/>
</dbReference>
<dbReference type="SMART" id="SM00052">
    <property type="entry name" value="EAL"/>
    <property type="match status" value="1"/>
</dbReference>
<dbReference type="InterPro" id="IPR052155">
    <property type="entry name" value="Biofilm_reg_signaling"/>
</dbReference>
<feature type="domain" description="EAL" evidence="3">
    <location>
        <begin position="645"/>
        <end position="900"/>
    </location>
</feature>
<dbReference type="PROSITE" id="PS50112">
    <property type="entry name" value="PAS"/>
    <property type="match status" value="1"/>
</dbReference>
<sequence length="901" mass="101841">MLDTTKKRIKFSELVDVASLQALMDSFNQVIGIANAIIDVDGIVITSSGWQDVCVKYHRVNPTTCGRCIASDTSLVESMLNGAPFAVYGCLNGLVDTAAPIVVDGQHVANVFTGQFFTAPPDLDFFRRQAQEFGFDENGYLEAVDKVPVIPGERVEAITQFYANFARVLATNGLDRLRHHDAENRLALLNRELTQRVQERTAELLEKNLQLLRDEEVLRESQSTLTALFESMSSGAVVYRASADGQDFVVASVNRAAERIENMRRKNLVGKNVVEIFPGIEEFGLLDVFKRVWQSGEPEQVPVAFYQDGRISGWRENYVYKLPSGELVSIYDDVTEKLQAEQELRWSEERFRSMFEMSPLGMILNSMDGRFVEANSASLDMLGYSLDELNKMSYWDITPLEYKEEEAQQLESLSRFSRYGPYEKEYINREGIRFPVRLNGVLITASDGEKFIWSIVENITEKKKSEELIWRQANFDTLTGLPNRRMFRDRLEQEIKKAHRANLPMALMFIDLDKFKEVNDTLGHDMGDILLVEAARRIVECVRESDTVARIGGDEFTVILSELEDAASIDRIAQSIIGKLAAPFLLAEDKIFISASLGITLYPNDATVIDSLLKNADQAMYAAKARGRNRYSYFTPALQQAAEARMRLTNDLRGALENNQFKVYFQPIVDLGSNSIHKAEALIRWEHPVRGLVSPAEFIPLAEETGMIVEIGDWVFREAARQAKRLREMHHPDFQISVNKSPIQFCNNDSPYQSWFGYLQELGLPGQSISIEITEGLLMDATPHVYDKLGAFHDAGIQVSLDDFGTGYSSLSYLKKFDIDYLKIDQAFVRNLSKDTDDMALCEAIIVMAHKLGLKVIAEGVETREQEELLAAAGCDYIQGYLISRPVPPEEFEALLMQRLR</sequence>
<proteinExistence type="predicted"/>
<dbReference type="PROSITE" id="PS50883">
    <property type="entry name" value="EAL"/>
    <property type="match status" value="1"/>
</dbReference>
<dbReference type="InterPro" id="IPR018771">
    <property type="entry name" value="PocR_dom"/>
</dbReference>
<dbReference type="Pfam" id="PF00990">
    <property type="entry name" value="GGDEF"/>
    <property type="match status" value="1"/>
</dbReference>
<dbReference type="InterPro" id="IPR035919">
    <property type="entry name" value="EAL_sf"/>
</dbReference>
<dbReference type="Gene3D" id="3.20.20.450">
    <property type="entry name" value="EAL domain"/>
    <property type="match status" value="1"/>
</dbReference>
<dbReference type="CDD" id="cd01949">
    <property type="entry name" value="GGDEF"/>
    <property type="match status" value="1"/>
</dbReference>
<dbReference type="EMBL" id="AP019536">
    <property type="protein sequence ID" value="BBJ00066.1"/>
    <property type="molecule type" value="Genomic_DNA"/>
</dbReference>
<dbReference type="InterPro" id="IPR001633">
    <property type="entry name" value="EAL_dom"/>
</dbReference>
<dbReference type="FunFam" id="3.30.70.270:FF:000001">
    <property type="entry name" value="Diguanylate cyclase domain protein"/>
    <property type="match status" value="1"/>
</dbReference>
<dbReference type="PROSITE" id="PS50887">
    <property type="entry name" value="GGDEF"/>
    <property type="match status" value="1"/>
</dbReference>
<accession>A0AAN1T195</accession>
<dbReference type="SUPFAM" id="SSF55785">
    <property type="entry name" value="PYP-like sensor domain (PAS domain)"/>
    <property type="match status" value="2"/>
</dbReference>
<dbReference type="InterPro" id="IPR043128">
    <property type="entry name" value="Rev_trsase/Diguanyl_cyclase"/>
</dbReference>
<keyword evidence="6" id="KW-1185">Reference proteome</keyword>
<dbReference type="InterPro" id="IPR000014">
    <property type="entry name" value="PAS"/>
</dbReference>
<dbReference type="InterPro" id="IPR000160">
    <property type="entry name" value="GGDEF_dom"/>
</dbReference>
<dbReference type="Gene3D" id="3.30.70.270">
    <property type="match status" value="1"/>
</dbReference>
<comment type="catalytic activity">
    <reaction evidence="1">
        <text>3',3'-c-di-GMP + H2O = 5'-phosphoguanylyl(3'-&gt;5')guanosine + H(+)</text>
        <dbReference type="Rhea" id="RHEA:24902"/>
        <dbReference type="ChEBI" id="CHEBI:15377"/>
        <dbReference type="ChEBI" id="CHEBI:15378"/>
        <dbReference type="ChEBI" id="CHEBI:58754"/>
        <dbReference type="ChEBI" id="CHEBI:58805"/>
        <dbReference type="EC" id="3.1.4.52"/>
    </reaction>
    <physiologicalReaction direction="left-to-right" evidence="1">
        <dbReference type="Rhea" id="RHEA:24903"/>
    </physiologicalReaction>
</comment>
<dbReference type="AlphaFoldDB" id="A0AAN1T195"/>
<dbReference type="GO" id="GO:0071111">
    <property type="term" value="F:cyclic-guanylate-specific phosphodiesterase activity"/>
    <property type="evidence" value="ECO:0007669"/>
    <property type="project" value="UniProtKB-EC"/>
</dbReference>
<dbReference type="Pfam" id="PF13426">
    <property type="entry name" value="PAS_9"/>
    <property type="match status" value="2"/>
</dbReference>
<dbReference type="FunFam" id="3.20.20.450:FF:000001">
    <property type="entry name" value="Cyclic di-GMP phosphodiesterase yahA"/>
    <property type="match status" value="1"/>
</dbReference>
<name>A0AAN1T195_9PROT</name>
<organism evidence="5 6">
    <name type="scientific">Ferrigenium kumadai</name>
    <dbReference type="NCBI Taxonomy" id="1682490"/>
    <lineage>
        <taxon>Bacteria</taxon>
        <taxon>Pseudomonadati</taxon>
        <taxon>Pseudomonadota</taxon>
        <taxon>Betaproteobacteria</taxon>
        <taxon>Nitrosomonadales</taxon>
        <taxon>Gallionellaceae</taxon>
        <taxon>Ferrigenium</taxon>
    </lineage>
</organism>
<dbReference type="InterPro" id="IPR035965">
    <property type="entry name" value="PAS-like_dom_sf"/>
</dbReference>
<dbReference type="Gene3D" id="3.30.450.20">
    <property type="entry name" value="PAS domain"/>
    <property type="match status" value="2"/>
</dbReference>
<evidence type="ECO:0000313" key="5">
    <source>
        <dbReference type="EMBL" id="BBJ00066.1"/>
    </source>
</evidence>
<feature type="domain" description="PAS" evidence="2">
    <location>
        <begin position="347"/>
        <end position="389"/>
    </location>
</feature>
<dbReference type="SMART" id="SM00091">
    <property type="entry name" value="PAS"/>
    <property type="match status" value="2"/>
</dbReference>
<gene>
    <name evidence="5" type="ORF">FGKAn22_17580</name>
</gene>
<evidence type="ECO:0000256" key="1">
    <source>
        <dbReference type="ARBA" id="ARBA00051114"/>
    </source>
</evidence>
<dbReference type="InterPro" id="IPR029787">
    <property type="entry name" value="Nucleotide_cyclase"/>
</dbReference>
<dbReference type="PANTHER" id="PTHR44757">
    <property type="entry name" value="DIGUANYLATE CYCLASE DGCP"/>
    <property type="match status" value="1"/>
</dbReference>
<dbReference type="Proteomes" id="UP001319121">
    <property type="component" value="Chromosome"/>
</dbReference>
<dbReference type="SMART" id="SM00267">
    <property type="entry name" value="GGDEF"/>
    <property type="match status" value="1"/>
</dbReference>
<dbReference type="NCBIfam" id="TIGR00254">
    <property type="entry name" value="GGDEF"/>
    <property type="match status" value="1"/>
</dbReference>
<evidence type="ECO:0000259" key="4">
    <source>
        <dbReference type="PROSITE" id="PS50887"/>
    </source>
</evidence>
<dbReference type="CDD" id="cd00130">
    <property type="entry name" value="PAS"/>
    <property type="match status" value="1"/>
</dbReference>
<dbReference type="PANTHER" id="PTHR44757:SF2">
    <property type="entry name" value="BIOFILM ARCHITECTURE MAINTENANCE PROTEIN MBAA"/>
    <property type="match status" value="1"/>
</dbReference>
<evidence type="ECO:0000259" key="3">
    <source>
        <dbReference type="PROSITE" id="PS50883"/>
    </source>
</evidence>
<protein>
    <submittedName>
        <fullName evidence="5">Uncharacterized protein</fullName>
    </submittedName>
</protein>
<dbReference type="GO" id="GO:0071732">
    <property type="term" value="P:cellular response to nitric oxide"/>
    <property type="evidence" value="ECO:0007669"/>
    <property type="project" value="UniProtKB-ARBA"/>
</dbReference>
<evidence type="ECO:0000259" key="2">
    <source>
        <dbReference type="PROSITE" id="PS50112"/>
    </source>
</evidence>
<dbReference type="NCBIfam" id="TIGR00229">
    <property type="entry name" value="sensory_box"/>
    <property type="match status" value="1"/>
</dbReference>
<feature type="domain" description="GGDEF" evidence="4">
    <location>
        <begin position="503"/>
        <end position="636"/>
    </location>
</feature>
<dbReference type="KEGG" id="fku:FGKAn22_17580"/>
<dbReference type="SUPFAM" id="SSF55073">
    <property type="entry name" value="Nucleotide cyclase"/>
    <property type="match status" value="1"/>
</dbReference>
<reference evidence="5 6" key="1">
    <citation type="submission" date="2019-03" db="EMBL/GenBank/DDBJ databases">
        <title>Complete genome sequence of Ferrigenium kumadai strain An22, a microaerophilic iron-oxidizing bacterium isolated from a paddy field soil.</title>
        <authorList>
            <person name="Watanabe T."/>
            <person name="Asakawa S."/>
        </authorList>
    </citation>
    <scope>NUCLEOTIDE SEQUENCE [LARGE SCALE GENOMIC DNA]</scope>
    <source>
        <strain evidence="5 6">An22</strain>
    </source>
</reference>
<dbReference type="Pfam" id="PF00563">
    <property type="entry name" value="EAL"/>
    <property type="match status" value="1"/>
</dbReference>
<evidence type="ECO:0000313" key="6">
    <source>
        <dbReference type="Proteomes" id="UP001319121"/>
    </source>
</evidence>